<sequence length="65" mass="6965">MDAAAGAAIPVEHMWLGAEVSLSHVVVFFVGLSLDHAMSASLRIGHYVEDENKALRFTGCTPLQP</sequence>
<accession>A0ABW6Z986</accession>
<feature type="transmembrane region" description="Helical" evidence="1">
    <location>
        <begin position="14"/>
        <end position="34"/>
    </location>
</feature>
<dbReference type="EMBL" id="JBICBM010000036">
    <property type="protein sequence ID" value="MFF9887719.1"/>
    <property type="molecule type" value="Genomic_DNA"/>
</dbReference>
<keyword evidence="1" id="KW-1133">Transmembrane helix</keyword>
<gene>
    <name evidence="2" type="ORF">ACF1HC_40120</name>
</gene>
<dbReference type="RefSeq" id="WP_157855668.1">
    <property type="nucleotide sequence ID" value="NZ_JBFACJ010000044.1"/>
</dbReference>
<keyword evidence="3" id="KW-1185">Reference proteome</keyword>
<keyword evidence="1" id="KW-0812">Transmembrane</keyword>
<organism evidence="2 3">
    <name type="scientific">Streptomyces eurythermus</name>
    <dbReference type="NCBI Taxonomy" id="42237"/>
    <lineage>
        <taxon>Bacteria</taxon>
        <taxon>Bacillati</taxon>
        <taxon>Actinomycetota</taxon>
        <taxon>Actinomycetes</taxon>
        <taxon>Kitasatosporales</taxon>
        <taxon>Streptomycetaceae</taxon>
        <taxon>Streptomyces</taxon>
    </lineage>
</organism>
<name>A0ABW6Z986_9ACTN</name>
<evidence type="ECO:0000313" key="2">
    <source>
        <dbReference type="EMBL" id="MFF9887719.1"/>
    </source>
</evidence>
<protein>
    <submittedName>
        <fullName evidence="2">Uncharacterized protein</fullName>
    </submittedName>
</protein>
<keyword evidence="1" id="KW-0472">Membrane</keyword>
<dbReference type="Proteomes" id="UP001603418">
    <property type="component" value="Unassembled WGS sequence"/>
</dbReference>
<evidence type="ECO:0000313" key="3">
    <source>
        <dbReference type="Proteomes" id="UP001603418"/>
    </source>
</evidence>
<proteinExistence type="predicted"/>
<comment type="caution">
    <text evidence="2">The sequence shown here is derived from an EMBL/GenBank/DDBJ whole genome shotgun (WGS) entry which is preliminary data.</text>
</comment>
<evidence type="ECO:0000256" key="1">
    <source>
        <dbReference type="SAM" id="Phobius"/>
    </source>
</evidence>
<reference evidence="2 3" key="1">
    <citation type="submission" date="2024-10" db="EMBL/GenBank/DDBJ databases">
        <title>The Natural Products Discovery Center: Release of the First 8490 Sequenced Strains for Exploring Actinobacteria Biosynthetic Diversity.</title>
        <authorList>
            <person name="Kalkreuter E."/>
            <person name="Kautsar S.A."/>
            <person name="Yang D."/>
            <person name="Bader C.D."/>
            <person name="Teijaro C.N."/>
            <person name="Fluegel L."/>
            <person name="Davis C.M."/>
            <person name="Simpson J.R."/>
            <person name="Lauterbach L."/>
            <person name="Steele A.D."/>
            <person name="Gui C."/>
            <person name="Meng S."/>
            <person name="Li G."/>
            <person name="Viehrig K."/>
            <person name="Ye F."/>
            <person name="Su P."/>
            <person name="Kiefer A.F."/>
            <person name="Nichols A."/>
            <person name="Cepeda A.J."/>
            <person name="Yan W."/>
            <person name="Fan B."/>
            <person name="Jiang Y."/>
            <person name="Adhikari A."/>
            <person name="Zheng C.-J."/>
            <person name="Schuster L."/>
            <person name="Cowan T.M."/>
            <person name="Smanski M.J."/>
            <person name="Chevrette M.G."/>
            <person name="De Carvalho L.P.S."/>
            <person name="Shen B."/>
        </authorList>
    </citation>
    <scope>NUCLEOTIDE SEQUENCE [LARGE SCALE GENOMIC DNA]</scope>
    <source>
        <strain evidence="2 3">NPDC013366</strain>
    </source>
</reference>